<protein>
    <submittedName>
        <fullName evidence="2">Uncharacterized protein</fullName>
    </submittedName>
</protein>
<sequence length="243" mass="27612">MEEEDNMDEEAKKKKTPMTPWEQRAAVNSIPRFDFNAPSSLLRHSQSGFLITCTIICPDQDSADGAECGNSTNQYWNENGRHARANQFPAISLVKLTGSGLLLFRFPHEDSADTFHIVSHIIDFPGFGNSSSPQLNEPDLRTVVQTLVLKFMKDNPSRLAQPVKPRRNAMRTKKKKKNQRKLRDSEERKREKKKRITKNEAFLMNDVFDIICLAVHLLPSLCLSSLAPSVRAPQQKKPLSCHQ</sequence>
<feature type="compositionally biased region" description="Basic residues" evidence="1">
    <location>
        <begin position="164"/>
        <end position="180"/>
    </location>
</feature>
<feature type="region of interest" description="Disordered" evidence="1">
    <location>
        <begin position="158"/>
        <end position="194"/>
    </location>
</feature>
<dbReference type="AlphaFoldDB" id="A0ABD3JW18"/>
<dbReference type="Proteomes" id="UP001634007">
    <property type="component" value="Unassembled WGS sequence"/>
</dbReference>
<organism evidence="2 3">
    <name type="scientific">Eucalyptus globulus</name>
    <name type="common">Tasmanian blue gum</name>
    <dbReference type="NCBI Taxonomy" id="34317"/>
    <lineage>
        <taxon>Eukaryota</taxon>
        <taxon>Viridiplantae</taxon>
        <taxon>Streptophyta</taxon>
        <taxon>Embryophyta</taxon>
        <taxon>Tracheophyta</taxon>
        <taxon>Spermatophyta</taxon>
        <taxon>Magnoliopsida</taxon>
        <taxon>eudicotyledons</taxon>
        <taxon>Gunneridae</taxon>
        <taxon>Pentapetalae</taxon>
        <taxon>rosids</taxon>
        <taxon>malvids</taxon>
        <taxon>Myrtales</taxon>
        <taxon>Myrtaceae</taxon>
        <taxon>Myrtoideae</taxon>
        <taxon>Eucalypteae</taxon>
        <taxon>Eucalyptus</taxon>
    </lineage>
</organism>
<keyword evidence="3" id="KW-1185">Reference proteome</keyword>
<reference evidence="2 3" key="1">
    <citation type="submission" date="2024-11" db="EMBL/GenBank/DDBJ databases">
        <title>Chromosome-level genome assembly of Eucalyptus globulus Labill. provides insights into its genome evolution.</title>
        <authorList>
            <person name="Li X."/>
        </authorList>
    </citation>
    <scope>NUCLEOTIDE SEQUENCE [LARGE SCALE GENOMIC DNA]</scope>
    <source>
        <strain evidence="2">CL2024</strain>
        <tissue evidence="2">Fresh tender leaves</tissue>
    </source>
</reference>
<accession>A0ABD3JW18</accession>
<comment type="caution">
    <text evidence="2">The sequence shown here is derived from an EMBL/GenBank/DDBJ whole genome shotgun (WGS) entry which is preliminary data.</text>
</comment>
<evidence type="ECO:0000313" key="2">
    <source>
        <dbReference type="EMBL" id="KAL3731223.1"/>
    </source>
</evidence>
<evidence type="ECO:0000256" key="1">
    <source>
        <dbReference type="SAM" id="MobiDB-lite"/>
    </source>
</evidence>
<name>A0ABD3JW18_EUCGL</name>
<proteinExistence type="predicted"/>
<evidence type="ECO:0000313" key="3">
    <source>
        <dbReference type="Proteomes" id="UP001634007"/>
    </source>
</evidence>
<feature type="region of interest" description="Disordered" evidence="1">
    <location>
        <begin position="1"/>
        <end position="23"/>
    </location>
</feature>
<gene>
    <name evidence="2" type="ORF">ACJRO7_028145</name>
</gene>
<dbReference type="EMBL" id="JBJKBG010000007">
    <property type="protein sequence ID" value="KAL3731223.1"/>
    <property type="molecule type" value="Genomic_DNA"/>
</dbReference>